<dbReference type="GO" id="GO:0009100">
    <property type="term" value="P:glycoprotein metabolic process"/>
    <property type="evidence" value="ECO:0007669"/>
    <property type="project" value="UniProtKB-ARBA"/>
</dbReference>
<dbReference type="RefSeq" id="WP_305517709.1">
    <property type="nucleotide sequence ID" value="NZ_JAUPEV010000016.1"/>
</dbReference>
<dbReference type="Proteomes" id="UP001240777">
    <property type="component" value="Unassembled WGS sequence"/>
</dbReference>
<dbReference type="Proteomes" id="UP001177258">
    <property type="component" value="Unassembled WGS sequence"/>
</dbReference>
<dbReference type="EMBL" id="JAUYZK010000018">
    <property type="protein sequence ID" value="MDP2539811.1"/>
    <property type="molecule type" value="Genomic_DNA"/>
</dbReference>
<evidence type="ECO:0000313" key="3">
    <source>
        <dbReference type="EMBL" id="MDP2539811.1"/>
    </source>
</evidence>
<sequence>MNPELLKEVQNKTLDVAKEFKRVCEKYNLRYFMSCGTLLGAVRHKGFIPWDDDMDFYMPRSDYEKLVELDRKDCENGTHEVFDKKFIFKHWEKTPNYIWNFGKIEDTTTTCIESTLAENKVKYKGGLGIDIFILDGGGNDILKAQEQFKNLTKYANRRYEKYWKPTVSDRNKFPIKQIKQTILDIRSKLLFQPVLDYFKNKTQRECLKYDFDHSEIIASAFVLCVYPNATHYLKDFIPSIMLEFEDTKFPAPNNYKTYLERLYGDYMTPPPIKERTGHMPYYINLDLPFEEYDPPYLVK</sequence>
<reference evidence="3 5" key="1">
    <citation type="submission" date="2023-07" db="EMBL/GenBank/DDBJ databases">
        <title>Unpublished Manusciprt.</title>
        <authorList>
            <person name="Aydin F."/>
            <person name="Tarhane S."/>
            <person name="Saticioglu I.B."/>
            <person name="Karakaya E."/>
            <person name="Abay S."/>
            <person name="Guran O."/>
            <person name="Bozkurt E."/>
            <person name="Uzum N."/>
            <person name="Olgun K."/>
            <person name="Jablonski D."/>
        </authorList>
    </citation>
    <scope>NUCLEOTIDE SEQUENCE</scope>
    <source>
        <strain evidence="5">faydin-H75</strain>
        <strain evidence="3">Faydin-H76</strain>
    </source>
</reference>
<keyword evidence="5" id="KW-1185">Reference proteome</keyword>
<protein>
    <submittedName>
        <fullName evidence="3">LicD family protein</fullName>
    </submittedName>
</protein>
<dbReference type="PANTHER" id="PTHR43404:SF2">
    <property type="entry name" value="LIPOPOLYSACCHARIDE CHOLINEPHOSPHOTRANSFERASE LICD"/>
    <property type="match status" value="1"/>
</dbReference>
<dbReference type="InterPro" id="IPR052942">
    <property type="entry name" value="LPS_cholinephosphotransferase"/>
</dbReference>
<proteinExistence type="predicted"/>
<comment type="caution">
    <text evidence="3">The sequence shown here is derived from an EMBL/GenBank/DDBJ whole genome shotgun (WGS) entry which is preliminary data.</text>
</comment>
<dbReference type="PANTHER" id="PTHR43404">
    <property type="entry name" value="LIPOPOLYSACCHARIDE CHOLINEPHOSPHOTRANSFERASE LICD"/>
    <property type="match status" value="1"/>
</dbReference>
<evidence type="ECO:0000313" key="4">
    <source>
        <dbReference type="Proteomes" id="UP001177258"/>
    </source>
</evidence>
<feature type="domain" description="LicD/FKTN/FKRP nucleotidyltransferase" evidence="1">
    <location>
        <begin position="24"/>
        <end position="264"/>
    </location>
</feature>
<name>A0AA90TCM1_9HELI</name>
<dbReference type="Pfam" id="PF04991">
    <property type="entry name" value="LicD"/>
    <property type="match status" value="1"/>
</dbReference>
<evidence type="ECO:0000259" key="1">
    <source>
        <dbReference type="Pfam" id="PF04991"/>
    </source>
</evidence>
<reference evidence="2 4" key="3">
    <citation type="journal article" date="2024" name="Syst. Appl. Microbiol.">
        <title>Helicobacter cappadocius sp. nov., from lizards: The first psychrotrophic Helicobacter species.</title>
        <authorList>
            <person name="Aydin F."/>
            <person name="Tarhane S."/>
            <person name="Karakaya E."/>
            <person name="Abay S."/>
            <person name="Kayman T."/>
            <person name="Guran O."/>
            <person name="Bozkurt E."/>
            <person name="Uzum N."/>
            <person name="Avci A."/>
            <person name="Olgun K."/>
            <person name="Jablonski D."/>
            <person name="Guran C."/>
            <person name="Burcin Saticioglu I."/>
        </authorList>
    </citation>
    <scope>NUCLEOTIDE SEQUENCE [LARGE SCALE GENOMIC DNA]</scope>
    <source>
        <strain evidence="2">Faydin-H75</strain>
        <strain evidence="4">faydin-H76</strain>
    </source>
</reference>
<reference evidence="2" key="2">
    <citation type="submission" date="2023-07" db="EMBL/GenBank/DDBJ databases">
        <authorList>
            <person name="Aydin F."/>
            <person name="Tarhane S."/>
            <person name="Saticioglu I.B."/>
            <person name="Karakaya E."/>
            <person name="Abay S."/>
            <person name="Guran O."/>
            <person name="Bozkurt E."/>
            <person name="Uzum N."/>
            <person name="Olgun K."/>
            <person name="Jablonski D."/>
        </authorList>
    </citation>
    <scope>NUCLEOTIDE SEQUENCE</scope>
    <source>
        <strain evidence="2">Faydin-H75</strain>
    </source>
</reference>
<gene>
    <name evidence="2" type="ORF">Q5I04_08140</name>
    <name evidence="3" type="ORF">Q5I06_08500</name>
</gene>
<dbReference type="InterPro" id="IPR007074">
    <property type="entry name" value="LicD/FKTN/FKRP_NTP_transf"/>
</dbReference>
<dbReference type="AlphaFoldDB" id="A0AA90TCM1"/>
<organism evidence="3 4">
    <name type="scientific">Helicobacter cappadocius</name>
    <dbReference type="NCBI Taxonomy" id="3063998"/>
    <lineage>
        <taxon>Bacteria</taxon>
        <taxon>Pseudomonadati</taxon>
        <taxon>Campylobacterota</taxon>
        <taxon>Epsilonproteobacteria</taxon>
        <taxon>Campylobacterales</taxon>
        <taxon>Helicobacteraceae</taxon>
        <taxon>Helicobacter</taxon>
    </lineage>
</organism>
<dbReference type="EMBL" id="JAUPEV010000016">
    <property type="protein sequence ID" value="MDO7253871.1"/>
    <property type="molecule type" value="Genomic_DNA"/>
</dbReference>
<evidence type="ECO:0000313" key="5">
    <source>
        <dbReference type="Proteomes" id="UP001240777"/>
    </source>
</evidence>
<evidence type="ECO:0000313" key="2">
    <source>
        <dbReference type="EMBL" id="MDO7253871.1"/>
    </source>
</evidence>
<accession>A0AA90TCM1</accession>